<dbReference type="EMBL" id="CP003532">
    <property type="protein sequence ID" value="AFK07293.1"/>
    <property type="molecule type" value="Genomic_DNA"/>
</dbReference>
<accession>I2F5U0</accession>
<dbReference type="STRING" id="660470.Theba_1629"/>
<evidence type="ECO:0000313" key="2">
    <source>
        <dbReference type="EMBL" id="AFK07293.1"/>
    </source>
</evidence>
<dbReference type="KEGG" id="mpg:Theba_1629"/>
<feature type="compositionally biased region" description="Acidic residues" evidence="1">
    <location>
        <begin position="36"/>
        <end position="64"/>
    </location>
</feature>
<dbReference type="HOGENOM" id="CLU_920729_0_0_0"/>
<protein>
    <submittedName>
        <fullName evidence="2">Uncharacterized protein</fullName>
    </submittedName>
</protein>
<organism evidence="2 3">
    <name type="scientific">Mesotoga prima MesG1.Ag.4.2</name>
    <dbReference type="NCBI Taxonomy" id="660470"/>
    <lineage>
        <taxon>Bacteria</taxon>
        <taxon>Thermotogati</taxon>
        <taxon>Thermotogota</taxon>
        <taxon>Thermotogae</taxon>
        <taxon>Kosmotogales</taxon>
        <taxon>Kosmotogaceae</taxon>
        <taxon>Mesotoga</taxon>
    </lineage>
</organism>
<evidence type="ECO:0000256" key="1">
    <source>
        <dbReference type="SAM" id="MobiDB-lite"/>
    </source>
</evidence>
<proteinExistence type="predicted"/>
<name>I2F5U0_9BACT</name>
<dbReference type="GeneID" id="87107418"/>
<dbReference type="Proteomes" id="UP000002881">
    <property type="component" value="Chromosome"/>
</dbReference>
<evidence type="ECO:0000313" key="3">
    <source>
        <dbReference type="Proteomes" id="UP000002881"/>
    </source>
</evidence>
<feature type="compositionally biased region" description="Basic and acidic residues" evidence="1">
    <location>
        <begin position="1"/>
        <end position="23"/>
    </location>
</feature>
<dbReference type="RefSeq" id="WP_014731192.1">
    <property type="nucleotide sequence ID" value="NC_017934.1"/>
</dbReference>
<keyword evidence="3" id="KW-1185">Reference proteome</keyword>
<dbReference type="AlphaFoldDB" id="I2F5U0"/>
<sequence>MGREKITEKTPEKSKGKNKEKFKSLTTSFRNRPVETSEESEEELPDEEAFEEVESEDHDNDETSNSDPFASVENLENLVFEPAERNPISEKRVVLEIVKGKRYHCLRRYRWSFEFSENSPQKEEHMRRFGETVRRTGRIIENFLNGYLEGETASIQDLFGSLSSKILFGVSDLNDVSKNQLSWYLFRMPDGVLYTLNCLTPRSGAPNLSKQALSIMRISMGDPEVGEVLKYKFEEVIAKSTGLIDYSLELEDLLGRVICLNRTIMKAGYPESKLGEPRALLKELNRSSIRHYFHQIAGRARK</sequence>
<gene>
    <name evidence="2" type="ORF">Theba_1629</name>
</gene>
<feature type="region of interest" description="Disordered" evidence="1">
    <location>
        <begin position="1"/>
        <end position="69"/>
    </location>
</feature>
<reference evidence="2 3" key="1">
    <citation type="journal article" date="2012" name="Genome Biol. Evol.">
        <title>Genome Sequence of the Mesophilic Thermotogales Bacterium Mesotoga prima MesG1.Ag.4.2 Reveals the Largest Thermotogales Genome To Date.</title>
        <authorList>
            <person name="Zhaxybayeva O."/>
            <person name="Swithers K.S."/>
            <person name="Foght J."/>
            <person name="Green A.G."/>
            <person name="Bruce D."/>
            <person name="Detter C."/>
            <person name="Han S."/>
            <person name="Teshima H."/>
            <person name="Han J."/>
            <person name="Woyke T."/>
            <person name="Pitluck S."/>
            <person name="Nolan M."/>
            <person name="Ivanova N."/>
            <person name="Pati A."/>
            <person name="Land M.L."/>
            <person name="Dlutek M."/>
            <person name="Doolittle W.F."/>
            <person name="Noll K.M."/>
            <person name="Nesbo C.L."/>
        </authorList>
    </citation>
    <scope>NUCLEOTIDE SEQUENCE [LARGE SCALE GENOMIC DNA]</scope>
    <source>
        <strain evidence="3">mesG1.Ag.4.2</strain>
    </source>
</reference>